<dbReference type="GO" id="GO:0003700">
    <property type="term" value="F:DNA-binding transcription factor activity"/>
    <property type="evidence" value="ECO:0007669"/>
    <property type="project" value="InterPro"/>
</dbReference>
<evidence type="ECO:0000256" key="3">
    <source>
        <dbReference type="ARBA" id="ARBA00023125"/>
    </source>
</evidence>
<evidence type="ECO:0000256" key="1">
    <source>
        <dbReference type="ARBA" id="ARBA00009437"/>
    </source>
</evidence>
<keyword evidence="3" id="KW-0238">DNA-binding</keyword>
<evidence type="ECO:0000313" key="7">
    <source>
        <dbReference type="Proteomes" id="UP000257032"/>
    </source>
</evidence>
<dbReference type="AlphaFoldDB" id="A0A3D8VNJ7"/>
<sequence>MDVSYFYTFKEVVKWGSYTRTGEELGYAQSSVTTQIKKLEDYYGVRLFERAGQTMRLTQSGEQLLYYVDQVIGLLEEAESMLSDNIHMRGTVRIGAVESLAAYFISKSLKAFKEQNPDLRIQLESGLCPNLKDGVLESHYDLAVVLDEEVKHPLLKTSLLRKERMVIVAANEHPLVGEKRVNLRRIEDETLILTEKDCSYRNMLERLLKKRAVEPRSVISFTSLEAIKQCVIDELGIAMLPEMTVARELEDGSLCALDFDHEELDLYIQIIHHQKKWLSPSLEKFIELLYEKK</sequence>
<dbReference type="InterPro" id="IPR036388">
    <property type="entry name" value="WH-like_DNA-bd_sf"/>
</dbReference>
<dbReference type="Pfam" id="PF00126">
    <property type="entry name" value="HTH_1"/>
    <property type="match status" value="1"/>
</dbReference>
<organism evidence="6 7">
    <name type="scientific">Halobacillus trueperi</name>
    <dbReference type="NCBI Taxonomy" id="156205"/>
    <lineage>
        <taxon>Bacteria</taxon>
        <taxon>Bacillati</taxon>
        <taxon>Bacillota</taxon>
        <taxon>Bacilli</taxon>
        <taxon>Bacillales</taxon>
        <taxon>Bacillaceae</taxon>
        <taxon>Halobacillus</taxon>
    </lineage>
</organism>
<keyword evidence="4" id="KW-0804">Transcription</keyword>
<dbReference type="GO" id="GO:0000976">
    <property type="term" value="F:transcription cis-regulatory region binding"/>
    <property type="evidence" value="ECO:0007669"/>
    <property type="project" value="TreeGrafter"/>
</dbReference>
<dbReference type="InterPro" id="IPR036390">
    <property type="entry name" value="WH_DNA-bd_sf"/>
</dbReference>
<gene>
    <name evidence="6" type="ORF">DXT76_10490</name>
</gene>
<dbReference type="Pfam" id="PF03466">
    <property type="entry name" value="LysR_substrate"/>
    <property type="match status" value="1"/>
</dbReference>
<dbReference type="Proteomes" id="UP000257032">
    <property type="component" value="Unassembled WGS sequence"/>
</dbReference>
<reference evidence="6 7" key="1">
    <citation type="submission" date="2018-08" db="EMBL/GenBank/DDBJ databases">
        <title>Genome sequence of strict halophilic Halobacillus trueperi SS1 isolated from Lunsu, a salty water body of North West Himalayas.</title>
        <authorList>
            <person name="Gupta S."/>
            <person name="Sharma P."/>
            <person name="Dev K."/>
            <person name="Baumler D."/>
            <person name="Sourirajan A."/>
        </authorList>
    </citation>
    <scope>NUCLEOTIDE SEQUENCE [LARGE SCALE GENOMIC DNA]</scope>
    <source>
        <strain evidence="6 7">SS1</strain>
    </source>
</reference>
<evidence type="ECO:0000313" key="6">
    <source>
        <dbReference type="EMBL" id="RDY70912.1"/>
    </source>
</evidence>
<protein>
    <submittedName>
        <fullName evidence="6">LysR family transcriptional regulator</fullName>
    </submittedName>
</protein>
<comment type="caution">
    <text evidence="6">The sequence shown here is derived from an EMBL/GenBank/DDBJ whole genome shotgun (WGS) entry which is preliminary data.</text>
</comment>
<comment type="similarity">
    <text evidence="1">Belongs to the LysR transcriptional regulatory family.</text>
</comment>
<dbReference type="Gene3D" id="1.10.10.10">
    <property type="entry name" value="Winged helix-like DNA-binding domain superfamily/Winged helix DNA-binding domain"/>
    <property type="match status" value="1"/>
</dbReference>
<dbReference type="CDD" id="cd05466">
    <property type="entry name" value="PBP2_LTTR_substrate"/>
    <property type="match status" value="1"/>
</dbReference>
<dbReference type="PRINTS" id="PR00039">
    <property type="entry name" value="HTHLYSR"/>
</dbReference>
<evidence type="ECO:0000259" key="5">
    <source>
        <dbReference type="PROSITE" id="PS50931"/>
    </source>
</evidence>
<dbReference type="PANTHER" id="PTHR30126:SF100">
    <property type="entry name" value="LYSR-FAMILY TRANSCRIPTIONAL REGULATOR"/>
    <property type="match status" value="1"/>
</dbReference>
<keyword evidence="2" id="KW-0805">Transcription regulation</keyword>
<dbReference type="SUPFAM" id="SSF53850">
    <property type="entry name" value="Periplasmic binding protein-like II"/>
    <property type="match status" value="1"/>
</dbReference>
<dbReference type="PANTHER" id="PTHR30126">
    <property type="entry name" value="HTH-TYPE TRANSCRIPTIONAL REGULATOR"/>
    <property type="match status" value="1"/>
</dbReference>
<accession>A0A3D8VNJ7</accession>
<evidence type="ECO:0000256" key="4">
    <source>
        <dbReference type="ARBA" id="ARBA00023163"/>
    </source>
</evidence>
<dbReference type="Gene3D" id="3.40.190.290">
    <property type="match status" value="1"/>
</dbReference>
<proteinExistence type="inferred from homology"/>
<dbReference type="EMBL" id="QTLC01000038">
    <property type="protein sequence ID" value="RDY70912.1"/>
    <property type="molecule type" value="Genomic_DNA"/>
</dbReference>
<dbReference type="SUPFAM" id="SSF46785">
    <property type="entry name" value="Winged helix' DNA-binding domain"/>
    <property type="match status" value="1"/>
</dbReference>
<dbReference type="InterPro" id="IPR005119">
    <property type="entry name" value="LysR_subst-bd"/>
</dbReference>
<name>A0A3D8VNJ7_9BACI</name>
<dbReference type="InterPro" id="IPR000847">
    <property type="entry name" value="LysR_HTH_N"/>
</dbReference>
<evidence type="ECO:0000256" key="2">
    <source>
        <dbReference type="ARBA" id="ARBA00023015"/>
    </source>
</evidence>
<feature type="domain" description="HTH lysR-type" evidence="5">
    <location>
        <begin position="1"/>
        <end position="58"/>
    </location>
</feature>
<dbReference type="RefSeq" id="WP_115894150.1">
    <property type="nucleotide sequence ID" value="NZ_QTLC01000038.1"/>
</dbReference>
<dbReference type="PROSITE" id="PS50931">
    <property type="entry name" value="HTH_LYSR"/>
    <property type="match status" value="1"/>
</dbReference>